<accession>A0A1W9YPD9</accession>
<reference evidence="2 3" key="1">
    <citation type="submission" date="2017-02" db="EMBL/GenBank/DDBJ databases">
        <title>The new phylogeny of genus Mycobacterium.</title>
        <authorList>
            <person name="Tortoli E."/>
            <person name="Trovato A."/>
            <person name="Cirillo D.M."/>
        </authorList>
    </citation>
    <scope>NUCLEOTIDE SEQUENCE [LARGE SCALE GENOMIC DNA]</scope>
    <source>
        <strain evidence="2 3">DSM 45578</strain>
    </source>
</reference>
<evidence type="ECO:0000313" key="3">
    <source>
        <dbReference type="Proteomes" id="UP000192366"/>
    </source>
</evidence>
<dbReference type="PANTHER" id="PTHR32309">
    <property type="entry name" value="TYROSINE-PROTEIN KINASE"/>
    <property type="match status" value="1"/>
</dbReference>
<evidence type="ECO:0000256" key="1">
    <source>
        <dbReference type="SAM" id="Phobius"/>
    </source>
</evidence>
<dbReference type="STRING" id="564198.BST17_26070"/>
<keyword evidence="1" id="KW-0472">Membrane</keyword>
<comment type="caution">
    <text evidence="2">The sequence shown here is derived from an EMBL/GenBank/DDBJ whole genome shotgun (WGS) entry which is preliminary data.</text>
</comment>
<dbReference type="AlphaFoldDB" id="A0A1W9YPD9"/>
<protein>
    <submittedName>
        <fullName evidence="2">Uncharacterized protein</fullName>
    </submittedName>
</protein>
<gene>
    <name evidence="2" type="ORF">BST17_26070</name>
</gene>
<keyword evidence="1" id="KW-0812">Transmembrane</keyword>
<evidence type="ECO:0000313" key="2">
    <source>
        <dbReference type="EMBL" id="ORA01894.1"/>
    </source>
</evidence>
<feature type="transmembrane region" description="Helical" evidence="1">
    <location>
        <begin position="12"/>
        <end position="36"/>
    </location>
</feature>
<organism evidence="2 3">
    <name type="scientific">Mycolicibacterium bacteremicum</name>
    <name type="common">Mycobacterium bacteremicum</name>
    <dbReference type="NCBI Taxonomy" id="564198"/>
    <lineage>
        <taxon>Bacteria</taxon>
        <taxon>Bacillati</taxon>
        <taxon>Actinomycetota</taxon>
        <taxon>Actinomycetes</taxon>
        <taxon>Mycobacteriales</taxon>
        <taxon>Mycobacteriaceae</taxon>
        <taxon>Mycolicibacterium</taxon>
    </lineage>
</organism>
<sequence>MQKRLRATFFGLLTPIWPVTIVGILIGVVIGTVAALSVSTDAATATTQIRIDPPVDPNQIITSSPMPADTLQGYLSGEVAYLSSTGFSDAVGSELGADEPPALTATQQGQTSIIAISATAPDTAAAQATVDAALKVYSGHVYDVNKVRVQSALDAVNGAVVRLREQAVADAARLGAPFDEVVFNDRTRELDGKRVSLESQIDRAPAIQPVESTVEESAAGASTRLLGGIGGALLGGLLALGGALAWRSRSGVVSSVAQLQREIEPIPVIAPVVKLGRSRRSLELARALYSQLPQPRVGVILVVGASDGSGTAEVARLLSCAAGEHVNATSISVADLSGKNTVAVNEMLDAVDTGDGLSSVIVDGGSLTGSSQVIDVAERADQVLIVARLAHDTLTEVGVAINLSDVPAAVVCTRGGILG</sequence>
<dbReference type="Proteomes" id="UP000192366">
    <property type="component" value="Unassembled WGS sequence"/>
</dbReference>
<keyword evidence="1" id="KW-1133">Transmembrane helix</keyword>
<keyword evidence="3" id="KW-1185">Reference proteome</keyword>
<dbReference type="OrthoDB" id="4733352at2"/>
<dbReference type="PANTHER" id="PTHR32309:SF31">
    <property type="entry name" value="CAPSULAR EXOPOLYSACCHARIDE FAMILY"/>
    <property type="match status" value="1"/>
</dbReference>
<proteinExistence type="predicted"/>
<dbReference type="RefSeq" id="WP_083061830.1">
    <property type="nucleotide sequence ID" value="NZ_JACKVM010000008.1"/>
</dbReference>
<dbReference type="InterPro" id="IPR050445">
    <property type="entry name" value="Bact_polysacc_biosynth/exp"/>
</dbReference>
<dbReference type="EMBL" id="MVHJ01000038">
    <property type="protein sequence ID" value="ORA01894.1"/>
    <property type="molecule type" value="Genomic_DNA"/>
</dbReference>
<name>A0A1W9YPD9_MYCBA</name>